<gene>
    <name evidence="19" type="primary">LAMA5</name>
    <name evidence="19" type="synonym">lama5</name>
</gene>
<dbReference type="SUPFAM" id="SSF49899">
    <property type="entry name" value="Concanavalin A-like lectins/glucanases"/>
    <property type="match status" value="3"/>
</dbReference>
<dbReference type="Pfam" id="PF00053">
    <property type="entry name" value="EGF_laminin"/>
    <property type="match status" value="14"/>
</dbReference>
<dbReference type="GO" id="GO:0030155">
    <property type="term" value="P:regulation of cell adhesion"/>
    <property type="evidence" value="ECO:0007669"/>
    <property type="project" value="InterPro"/>
</dbReference>
<keyword evidence="5" id="KW-0677">Repeat</keyword>
<evidence type="ECO:0000256" key="12">
    <source>
        <dbReference type="PROSITE-ProRule" id="PRU00460"/>
    </source>
</evidence>
<dbReference type="FunFam" id="2.10.25.10:FF:000069">
    <property type="entry name" value="Laminin subunit alpha 1"/>
    <property type="match status" value="1"/>
</dbReference>
<feature type="disulfide bond" evidence="12">
    <location>
        <begin position="1379"/>
        <end position="1396"/>
    </location>
</feature>
<keyword evidence="7" id="KW-0130">Cell adhesion</keyword>
<evidence type="ECO:0000313" key="20">
    <source>
        <dbReference type="Proteomes" id="UP000472265"/>
    </source>
</evidence>
<organism evidence="19 20">
    <name type="scientific">Sparus aurata</name>
    <name type="common">Gilthead sea bream</name>
    <dbReference type="NCBI Taxonomy" id="8175"/>
    <lineage>
        <taxon>Eukaryota</taxon>
        <taxon>Metazoa</taxon>
        <taxon>Chordata</taxon>
        <taxon>Craniata</taxon>
        <taxon>Vertebrata</taxon>
        <taxon>Euteleostomi</taxon>
        <taxon>Actinopterygii</taxon>
        <taxon>Neopterygii</taxon>
        <taxon>Teleostei</taxon>
        <taxon>Neoteleostei</taxon>
        <taxon>Acanthomorphata</taxon>
        <taxon>Eupercaria</taxon>
        <taxon>Spariformes</taxon>
        <taxon>Sparidae</taxon>
        <taxon>Sparus</taxon>
    </lineage>
</organism>
<evidence type="ECO:0000256" key="14">
    <source>
        <dbReference type="SAM" id="SignalP"/>
    </source>
</evidence>
<feature type="disulfide bond" evidence="12">
    <location>
        <begin position="522"/>
        <end position="531"/>
    </location>
</feature>
<dbReference type="GO" id="GO:0045995">
    <property type="term" value="P:regulation of embryonic development"/>
    <property type="evidence" value="ECO:0007669"/>
    <property type="project" value="InterPro"/>
</dbReference>
<dbReference type="CDD" id="cd00110">
    <property type="entry name" value="LamG"/>
    <property type="match status" value="3"/>
</dbReference>
<feature type="disulfide bond" evidence="12">
    <location>
        <begin position="1239"/>
        <end position="1251"/>
    </location>
</feature>
<dbReference type="PROSITE" id="PS51117">
    <property type="entry name" value="LAMININ_NTER"/>
    <property type="match status" value="1"/>
</dbReference>
<evidence type="ECO:0000256" key="6">
    <source>
        <dbReference type="ARBA" id="ARBA00022869"/>
    </source>
</evidence>
<dbReference type="SMART" id="SM00136">
    <property type="entry name" value="LamNT"/>
    <property type="match status" value="1"/>
</dbReference>
<dbReference type="InterPro" id="IPR009254">
    <property type="entry name" value="Laminin_aI"/>
</dbReference>
<dbReference type="SMART" id="SM00282">
    <property type="entry name" value="LamG"/>
    <property type="match status" value="2"/>
</dbReference>
<evidence type="ECO:0000256" key="4">
    <source>
        <dbReference type="ARBA" id="ARBA00022729"/>
    </source>
</evidence>
<dbReference type="InterPro" id="IPR008211">
    <property type="entry name" value="Laminin_N"/>
</dbReference>
<dbReference type="PANTHER" id="PTHR10574">
    <property type="entry name" value="NETRIN/LAMININ-RELATED"/>
    <property type="match status" value="1"/>
</dbReference>
<feature type="coiled-coil region" evidence="13">
    <location>
        <begin position="2005"/>
        <end position="2049"/>
    </location>
</feature>
<evidence type="ECO:0000259" key="16">
    <source>
        <dbReference type="PROSITE" id="PS50027"/>
    </source>
</evidence>
<evidence type="ECO:0000256" key="5">
    <source>
        <dbReference type="ARBA" id="ARBA00022737"/>
    </source>
</evidence>
<dbReference type="Pfam" id="PF24973">
    <property type="entry name" value="EGF_LMN_ATRN"/>
    <property type="match status" value="1"/>
</dbReference>
<dbReference type="FunFam" id="2.10.25.10:FF:000090">
    <property type="entry name" value="laminin subunit alpha"/>
    <property type="match status" value="1"/>
</dbReference>
<feature type="domain" description="Laminin N-terminal" evidence="18">
    <location>
        <begin position="54"/>
        <end position="307"/>
    </location>
</feature>
<feature type="domain" description="Laminin EGF-like" evidence="16">
    <location>
        <begin position="615"/>
        <end position="667"/>
    </location>
</feature>
<sequence length="2555" mass="280477">MASGPAPLAAAAAELCPALRARTRAALLLLWPLLLLLLLRSSVSAQELPTNGVNGYSLHPPYFNLAEGTKITATATCGEEEGGRTVHDLYCKLVGGPVSGDPSQTIQGQYCDICSQGDSDRAHPITNAIDGTERWWQSPPLSRSTEFNEVNVTLDLGQLFHVAYVLIKFANSPRPDLWVLERSVDFGQTYLPWQYFASSKRDCIERFGLQTIERINSDNDVICTSEYSRIVPLENGEIVVSLVNGRPGAMNFSYSPVLRDFTKATNIRLRFLRTNTLLGHLMGKALRDPTVTRRYYYSIKDISIGGRCVCNGHAEACNAEDPIDPYKLQCDCQHNTCGLSCDQCCPGYNQLPWKPATTYSANECEPCNCHRHSFDCYYDPEVDQRRGSLDIHGHSRGGGVCLNCQHHTTGVNCERCIPTYYRSPDHPIESPLACSRCNCQSEFTDGTCEDRTGRCFCKPNYSGENCDSCASGFVNFPDCYPVPTYPTNNNNGEAKPAGEIISCQCSVGSLPEGCDASGRCLCRPEFQGPRCEQCRSGFHSYPNCQACQCSAEGSRYTSCDQVSGQCVCLPSVVGLRCDSCGQCECRPHVEGLACDTCKPLYWNLSPDTPEGCSNCECNIAGTVSGVAECSQETGQCFCKPNACSGTCSTCKDGYYNLQEQNYFGCQGCQCDVGGSAGQSCGERNGRCRCRPNVEGPKCNLPRPDHYFPDLHHLKFEIEEGTTMDGRPVRFGYNPLEFKDFSWRGYAQMSPIQVGTLKLQVYVNEADVYLTRFILRYVNTEGATSNGSEQSKQIVFAPSVEPTFVNVPQNNFVEPFVLNPGTWTVVIEAEGILLDYLVLLPSAYYEAPILQIKVTEPCTYSAVPDASQNCLQYRYLSLDSFPSISGNDANCVNDNHLPRPCPTERVTPRHPDMAVCSGYDVREEKCCCKRLPSAGDYVLVIEYSSEDELPQTLSVAVNMPGARTHQHRVTLLHCKYSFLCRVVAVDEQNRVAVLSLPADAEIQLIAEQASFFLHKVYLVPKDQFTMEHVEPKVHCISTHGQFSPDSSSCVPSRFQTPSDSLVLKEGQSSSMQEPILASPAAAPPLSYQTVYSTRVHALGRYVFILHYHQPRHPTYPVQVYINGGRIWQGHANASFCPHAYGCRNVLISENQIILDVTDHELFLTVQIPAGKTLWLDYILVVPESSYSSSHLNEEPLDKSYDFISNCGQNSFYINPTTASPFCLGSAVSLSAFFNNGAMPCACHEVGAESDTCEQFGGQCSCRPNVIGRDCSMCATGYWGFPNCRPCNCGTRLCEPVTGDCICPPRTMRPECTQCEPQTFGCHPVVGCEVCNCSRPGIVTPDVSCDTLSGQCRCKNNVVGRQCDRCAPGFYGYPNCRPCDCNEAGTEEDVCDSFTGQCLCKENVQGSRCDQCRVGTFHLDPTNPKGCTSCFCFGATDRCRSSDKRRTEIMNMEGWVLLGADKQEVPVVVYPGQDLVEADLSDVPDVYQDLHWHAPKTYLGDKVRDEGRPVERFCSTGNTQRENLTGLKTQNRRNSGGIMKICAFEEYSSPEEPHLGIVHMVEGSFRHAQTGNSVSREELMMVLVGLESLQIRALHSQSAHSVSLRGAVLEGAESLPAGRHANNVEICMCPANYLGDSCQKCAPGYYRDTIGLFLGKCVPCNCNGHSDQCLDGSGICVGCRHNTDGDHCERCQGGFLGNNTLDGQAVSCSSCPCPLRVPFAEGCEKRGDRMQCLCMPGYAGPHCERCAPGHYGNPMVLGSTCQLCHCNDNTDPNMLFTDCHQLTGECLSCMHNTAGPHCDTCAPGYYGDAITAKNCTSEFSAVLRPALGFYLIQSIQIVDVFTSSHSPRPLPVLDRVNKELAGRQGENNDLAKTIRDRLTRFNSEMMDLRDALNEAVNNTARASELNNINEKTLEDNKEYERLAAKLDGARTPLAKKVQEFGWVDSKIPLVEEAEKHAELLNALTWIHLISDAKRAADAANTTATQVNDALRPIKEQLDQWQQTYGDANATNEDINNALMELDKLQNHSAQMPNISENIDRIRQLIQQARNAASKVGVPVKFNGESGVQVRTPRNLADLAAYTSLKFYITLPEAARARRQDNGIKQFVFYLGNKDSSKEFLGMTLEGKKLRWYFNVGGETAEVLTPQDIKSDGNFNSIEILQYGNMSMSSEGPEEIKRTFKADGTAGGDQGLLNLLTDDTVFYVGGYPSTFKPPPQLALPNFKGCIELDTLNEDVLSLYNFEKIFKLNTTYIFKSVCLLCVCVCVQDGLCQVFLKEGHVVVRAGNSEIKTQKTYNDDNSHYVSIYNDNNGSVSRVLPHISMSVRINSSDGLVLYAAGGQRGAVMSLSVSDGHLLLLLDGGKRKVSLRSRKKYNDDQWHTVRSHREGEKISLIVDGISAQSKRLPGGDRTRLTGPLYVGGVPPSLTAPGSGGFVGCVRDLTLNEAPAGSPAHSQGTVPCFQDPLQPGAYFSGQGGNMAIGDYHRSSSVLEVRPVSDSGLLLHAGMSPDQHLSLVLSQGEVTVSVNTGKGEFSTSFTPEESLCNGRWHTITGELTSLTCL</sequence>
<keyword evidence="10" id="KW-0325">Glycoprotein</keyword>
<dbReference type="PRINTS" id="PR00011">
    <property type="entry name" value="EGFLAMININ"/>
</dbReference>
<dbReference type="Proteomes" id="UP000472265">
    <property type="component" value="Chromosome 7"/>
</dbReference>
<dbReference type="FunFam" id="2.10.25.10:FF:000083">
    <property type="entry name" value="Laminin subunit alpha"/>
    <property type="match status" value="2"/>
</dbReference>
<name>A0A671Z2N3_SPAAU</name>
<feature type="domain" description="Laminin EGF-like" evidence="16">
    <location>
        <begin position="1658"/>
        <end position="1708"/>
    </location>
</feature>
<dbReference type="InterPro" id="IPR013320">
    <property type="entry name" value="ConA-like_dom_sf"/>
</dbReference>
<dbReference type="InterPro" id="IPR000742">
    <property type="entry name" value="EGF"/>
</dbReference>
<dbReference type="SMART" id="SM00281">
    <property type="entry name" value="LamB"/>
    <property type="match status" value="1"/>
</dbReference>
<dbReference type="PROSITE" id="PS50027">
    <property type="entry name" value="EGF_LAM_2"/>
    <property type="match status" value="9"/>
</dbReference>
<feature type="disulfide bond" evidence="12">
    <location>
        <begin position="585"/>
        <end position="594"/>
    </location>
</feature>
<evidence type="ECO:0000256" key="9">
    <source>
        <dbReference type="ARBA" id="ARBA00023157"/>
    </source>
</evidence>
<dbReference type="PROSITE" id="PS00022">
    <property type="entry name" value="EGF_1"/>
    <property type="match status" value="1"/>
</dbReference>
<dbReference type="Pfam" id="PF00055">
    <property type="entry name" value="Laminin_N"/>
    <property type="match status" value="1"/>
</dbReference>
<dbReference type="PROSITE" id="PS51115">
    <property type="entry name" value="LAMININ_IVA"/>
    <property type="match status" value="1"/>
</dbReference>
<dbReference type="GO" id="GO:0030334">
    <property type="term" value="P:regulation of cell migration"/>
    <property type="evidence" value="ECO:0007669"/>
    <property type="project" value="InterPro"/>
</dbReference>
<dbReference type="GO" id="GO:0005201">
    <property type="term" value="F:extracellular matrix structural constituent"/>
    <property type="evidence" value="ECO:0007669"/>
    <property type="project" value="TreeGrafter"/>
</dbReference>
<keyword evidence="3" id="KW-0272">Extracellular matrix</keyword>
<evidence type="ECO:0000256" key="13">
    <source>
        <dbReference type="SAM" id="Coils"/>
    </source>
</evidence>
<reference evidence="19" key="3">
    <citation type="submission" date="2025-09" db="UniProtKB">
        <authorList>
            <consortium name="Ensembl"/>
        </authorList>
    </citation>
    <scope>IDENTIFICATION</scope>
</reference>
<feature type="domain" description="Laminin G" evidence="15">
    <location>
        <begin position="2054"/>
        <end position="2254"/>
    </location>
</feature>
<feature type="disulfide bond" evidence="12">
    <location>
        <begin position="1260"/>
        <end position="1269"/>
    </location>
</feature>
<dbReference type="FunFam" id="2.10.25.10:FF:000405">
    <property type="entry name" value="Laminin subunit alpha 5"/>
    <property type="match status" value="1"/>
</dbReference>
<keyword evidence="8 13" id="KW-0175">Coiled coil</keyword>
<dbReference type="InterPro" id="IPR010307">
    <property type="entry name" value="Laminin_dom_II"/>
</dbReference>
<accession>A0A671Z2N3</accession>
<keyword evidence="6" id="KW-0084">Basement membrane</keyword>
<dbReference type="GO" id="GO:0005102">
    <property type="term" value="F:signaling receptor binding"/>
    <property type="evidence" value="ECO:0007669"/>
    <property type="project" value="InterPro"/>
</dbReference>
<keyword evidence="11 12" id="KW-0424">Laminin EGF-like domain</keyword>
<dbReference type="PROSITE" id="PS01248">
    <property type="entry name" value="EGF_LAM_1"/>
    <property type="match status" value="5"/>
</dbReference>
<dbReference type="InterPro" id="IPR000034">
    <property type="entry name" value="Laminin_IV"/>
</dbReference>
<feature type="domain" description="Laminin EGF-like" evidence="16">
    <location>
        <begin position="503"/>
        <end position="546"/>
    </location>
</feature>
<dbReference type="Ensembl" id="ENSSAUT00010072382.1">
    <property type="protein sequence ID" value="ENSSAUP00010069159.1"/>
    <property type="gene ID" value="ENSSAUG00010027326.1"/>
</dbReference>
<evidence type="ECO:0000313" key="19">
    <source>
        <dbReference type="Ensembl" id="ENSSAUP00010069159.1"/>
    </source>
</evidence>
<dbReference type="GO" id="GO:0043256">
    <property type="term" value="C:laminin complex"/>
    <property type="evidence" value="ECO:0007669"/>
    <property type="project" value="UniProtKB-ARBA"/>
</dbReference>
<reference evidence="19" key="2">
    <citation type="submission" date="2025-08" db="UniProtKB">
        <authorList>
            <consortium name="Ensembl"/>
        </authorList>
    </citation>
    <scope>IDENTIFICATION</scope>
</reference>
<feature type="disulfide bond" evidence="12">
    <location>
        <begin position="547"/>
        <end position="559"/>
    </location>
</feature>
<dbReference type="PROSITE" id="PS50025">
    <property type="entry name" value="LAM_G_DOMAIN"/>
    <property type="match status" value="2"/>
</dbReference>
<feature type="chain" id="PRO_5025365435" evidence="14">
    <location>
        <begin position="46"/>
        <end position="2555"/>
    </location>
</feature>
<feature type="coiled-coil region" evidence="13">
    <location>
        <begin position="1876"/>
        <end position="1920"/>
    </location>
</feature>
<dbReference type="FunFam" id="2.10.25.10:FF:000051">
    <property type="entry name" value="Laminin subunit alpha 4"/>
    <property type="match status" value="1"/>
</dbReference>
<feature type="domain" description="Laminin G" evidence="15">
    <location>
        <begin position="2288"/>
        <end position="2455"/>
    </location>
</feature>
<protein>
    <submittedName>
        <fullName evidence="19">Laminin, alpha 5</fullName>
    </submittedName>
</protein>
<dbReference type="Gene3D" id="2.60.120.260">
    <property type="entry name" value="Galactose-binding domain-like"/>
    <property type="match status" value="1"/>
</dbReference>
<feature type="domain" description="Laminin EGF-like" evidence="16">
    <location>
        <begin position="1239"/>
        <end position="1284"/>
    </location>
</feature>
<feature type="domain" description="Laminin EGF-like" evidence="16">
    <location>
        <begin position="1377"/>
        <end position="1427"/>
    </location>
</feature>
<keyword evidence="4 14" id="KW-0732">Signal</keyword>
<dbReference type="Gene3D" id="2.60.120.200">
    <property type="match status" value="3"/>
</dbReference>
<dbReference type="FunFam" id="2.60.120.260:FF:000022">
    <property type="entry name" value="Laminin subunit alpha 5"/>
    <property type="match status" value="1"/>
</dbReference>
<feature type="domain" description="Laminin IV type A" evidence="17">
    <location>
        <begin position="1448"/>
        <end position="1624"/>
    </location>
</feature>
<dbReference type="InterPro" id="IPR050440">
    <property type="entry name" value="Laminin/Netrin_ECM"/>
</dbReference>
<dbReference type="FunFam" id="2.10.25.10:FF:000388">
    <property type="entry name" value="Laminin subunit alpha"/>
    <property type="match status" value="1"/>
</dbReference>
<evidence type="ECO:0000256" key="2">
    <source>
        <dbReference type="ARBA" id="ARBA00022525"/>
    </source>
</evidence>
<dbReference type="GO" id="GO:0009887">
    <property type="term" value="P:animal organ morphogenesis"/>
    <property type="evidence" value="ECO:0007669"/>
    <property type="project" value="TreeGrafter"/>
</dbReference>
<keyword evidence="2" id="KW-0964">Secreted</keyword>
<feature type="disulfide bond" evidence="12">
    <location>
        <begin position="1352"/>
        <end position="1361"/>
    </location>
</feature>
<evidence type="ECO:0000256" key="7">
    <source>
        <dbReference type="ARBA" id="ARBA00022889"/>
    </source>
</evidence>
<dbReference type="GO" id="GO:0007411">
    <property type="term" value="P:axon guidance"/>
    <property type="evidence" value="ECO:0007669"/>
    <property type="project" value="TreeGrafter"/>
</dbReference>
<dbReference type="GeneTree" id="ENSGT00940000156537"/>
<evidence type="ECO:0000259" key="18">
    <source>
        <dbReference type="PROSITE" id="PS51117"/>
    </source>
</evidence>
<dbReference type="SUPFAM" id="SSF57196">
    <property type="entry name" value="EGF/Laminin"/>
    <property type="match status" value="14"/>
</dbReference>
<dbReference type="SMART" id="SM00180">
    <property type="entry name" value="EGF_Lam"/>
    <property type="match status" value="15"/>
</dbReference>
<feature type="domain" description="Laminin EGF-like" evidence="16">
    <location>
        <begin position="437"/>
        <end position="481"/>
    </location>
</feature>
<feature type="disulfide bond" evidence="12">
    <location>
        <begin position="457"/>
        <end position="466"/>
    </location>
</feature>
<comment type="caution">
    <text evidence="12">Lacks conserved residue(s) required for the propagation of feature annotation.</text>
</comment>
<dbReference type="GO" id="GO:0007155">
    <property type="term" value="P:cell adhesion"/>
    <property type="evidence" value="ECO:0007669"/>
    <property type="project" value="UniProtKB-KW"/>
</dbReference>
<feature type="disulfide bond" evidence="12">
    <location>
        <begin position="1377"/>
        <end position="1389"/>
    </location>
</feature>
<dbReference type="InterPro" id="IPR001791">
    <property type="entry name" value="Laminin_G"/>
</dbReference>
<feature type="disulfide bond" evidence="12">
    <location>
        <begin position="1799"/>
        <end position="1813"/>
    </location>
</feature>
<dbReference type="PANTHER" id="PTHR10574:SF406">
    <property type="entry name" value="LAMININ SUBUNIT ALPHA 5"/>
    <property type="match status" value="1"/>
</dbReference>
<feature type="disulfide bond" evidence="12">
    <location>
        <begin position="1241"/>
        <end position="1258"/>
    </location>
</feature>
<evidence type="ECO:0000256" key="1">
    <source>
        <dbReference type="ARBA" id="ARBA00004302"/>
    </source>
</evidence>
<keyword evidence="9 12" id="KW-1015">Disulfide bond</keyword>
<evidence type="ECO:0000256" key="8">
    <source>
        <dbReference type="ARBA" id="ARBA00023054"/>
    </source>
</evidence>
<dbReference type="Gene3D" id="2.10.25.10">
    <property type="entry name" value="Laminin"/>
    <property type="match status" value="14"/>
</dbReference>
<evidence type="ECO:0000256" key="10">
    <source>
        <dbReference type="ARBA" id="ARBA00023180"/>
    </source>
</evidence>
<evidence type="ECO:0000256" key="11">
    <source>
        <dbReference type="ARBA" id="ARBA00023292"/>
    </source>
</evidence>
<dbReference type="FunFam" id="2.10.25.10:FF:000188">
    <property type="entry name" value="Laminin subunit gamma 2"/>
    <property type="match status" value="1"/>
</dbReference>
<comment type="subcellular location">
    <subcellularLocation>
        <location evidence="1">Secreted</location>
        <location evidence="1">Extracellular space</location>
        <location evidence="1">Extracellular matrix</location>
        <location evidence="1">Basement membrane</location>
    </subcellularLocation>
</comment>
<dbReference type="FunFam" id="2.10.25.10:FF:000454">
    <property type="entry name" value="Laminin subunit alpha 1"/>
    <property type="match status" value="1"/>
</dbReference>
<feature type="domain" description="Laminin EGF-like" evidence="16">
    <location>
        <begin position="547"/>
        <end position="614"/>
    </location>
</feature>
<dbReference type="Pfam" id="PF00052">
    <property type="entry name" value="Laminin_B"/>
    <property type="match status" value="1"/>
</dbReference>
<dbReference type="CDD" id="cd00055">
    <property type="entry name" value="EGF_Lam"/>
    <property type="match status" value="14"/>
</dbReference>
<feature type="domain" description="Laminin EGF-like" evidence="16">
    <location>
        <begin position="1329"/>
        <end position="1376"/>
    </location>
</feature>
<proteinExistence type="predicted"/>
<evidence type="ECO:0000259" key="17">
    <source>
        <dbReference type="PROSITE" id="PS51115"/>
    </source>
</evidence>
<reference evidence="19" key="1">
    <citation type="submission" date="2021-04" db="EMBL/GenBank/DDBJ databases">
        <authorList>
            <consortium name="Wellcome Sanger Institute Data Sharing"/>
        </authorList>
    </citation>
    <scope>NUCLEOTIDE SEQUENCE [LARGE SCALE GENOMIC DNA]</scope>
</reference>
<dbReference type="Pfam" id="PF06008">
    <property type="entry name" value="Laminin_I"/>
    <property type="match status" value="1"/>
</dbReference>
<feature type="disulfide bond" evidence="12">
    <location>
        <begin position="1398"/>
        <end position="1407"/>
    </location>
</feature>
<keyword evidence="20" id="KW-1185">Reference proteome</keyword>
<evidence type="ECO:0000256" key="3">
    <source>
        <dbReference type="ARBA" id="ARBA00022530"/>
    </source>
</evidence>
<dbReference type="Pfam" id="PF02210">
    <property type="entry name" value="Laminin_G_2"/>
    <property type="match status" value="3"/>
</dbReference>
<dbReference type="Pfam" id="PF06009">
    <property type="entry name" value="Laminin_II"/>
    <property type="match status" value="1"/>
</dbReference>
<dbReference type="InterPro" id="IPR056863">
    <property type="entry name" value="LMN_ATRN_NET-like_EGF"/>
</dbReference>
<dbReference type="FunFam" id="2.10.25.10:FF:000084">
    <property type="entry name" value="Laminin subunit alpha 3"/>
    <property type="match status" value="1"/>
</dbReference>
<feature type="disulfide bond" evidence="12">
    <location>
        <begin position="638"/>
        <end position="647"/>
    </location>
</feature>
<dbReference type="InterPro" id="IPR002049">
    <property type="entry name" value="LE_dom"/>
</dbReference>
<evidence type="ECO:0000259" key="15">
    <source>
        <dbReference type="PROSITE" id="PS50025"/>
    </source>
</evidence>
<feature type="disulfide bond" evidence="12">
    <location>
        <begin position="1677"/>
        <end position="1686"/>
    </location>
</feature>
<feature type="disulfide bond" evidence="12">
    <location>
        <begin position="1787"/>
        <end position="1796"/>
    </location>
</feature>
<dbReference type="SMART" id="SM00181">
    <property type="entry name" value="EGF"/>
    <property type="match status" value="9"/>
</dbReference>
<dbReference type="GO" id="GO:0005576">
    <property type="term" value="C:extracellular region"/>
    <property type="evidence" value="ECO:0007669"/>
    <property type="project" value="UniProtKB-ARBA"/>
</dbReference>
<dbReference type="GO" id="GO:0009888">
    <property type="term" value="P:tissue development"/>
    <property type="evidence" value="ECO:0007669"/>
    <property type="project" value="TreeGrafter"/>
</dbReference>
<feature type="domain" description="Laminin EGF-like" evidence="16">
    <location>
        <begin position="1762"/>
        <end position="1815"/>
    </location>
</feature>
<feature type="signal peptide" evidence="14">
    <location>
        <begin position="1"/>
        <end position="45"/>
    </location>
</feature>